<evidence type="ECO:0000259" key="2">
    <source>
        <dbReference type="Pfam" id="PF13427"/>
    </source>
</evidence>
<dbReference type="Pfam" id="PF13427">
    <property type="entry name" value="AadA_C"/>
    <property type="match status" value="1"/>
</dbReference>
<evidence type="ECO:0000256" key="1">
    <source>
        <dbReference type="ARBA" id="ARBA00022679"/>
    </source>
</evidence>
<keyword evidence="1" id="KW-0808">Transferase</keyword>
<organism evidence="3 4">
    <name type="scientific">[Mycobacterium] holstebronense</name>
    <dbReference type="NCBI Taxonomy" id="3064288"/>
    <lineage>
        <taxon>Bacteria</taxon>
        <taxon>Bacillati</taxon>
        <taxon>Actinomycetota</taxon>
        <taxon>Actinomycetes</taxon>
        <taxon>Mycobacteriales</taxon>
        <taxon>Mycobacteriaceae</taxon>
        <taxon>Mycolicibacterium</taxon>
    </lineage>
</organism>
<keyword evidence="4" id="KW-1185">Reference proteome</keyword>
<reference evidence="3 4" key="1">
    <citation type="submission" date="2023-08" db="EMBL/GenBank/DDBJ databases">
        <authorList>
            <person name="Folkvardsen B D."/>
            <person name="Norman A."/>
        </authorList>
    </citation>
    <scope>NUCLEOTIDE SEQUENCE [LARGE SCALE GENOMIC DNA]</scope>
    <source>
        <strain evidence="3 4">Mu0102</strain>
    </source>
</reference>
<gene>
    <name evidence="3" type="ORF">MU0102_001107</name>
</gene>
<dbReference type="EMBL" id="OY726398">
    <property type="protein sequence ID" value="CAJ1499962.1"/>
    <property type="molecule type" value="Genomic_DNA"/>
</dbReference>
<dbReference type="InterPro" id="IPR025184">
    <property type="entry name" value="AadA_C"/>
</dbReference>
<accession>A0ABM9LJF1</accession>
<evidence type="ECO:0000313" key="3">
    <source>
        <dbReference type="EMBL" id="CAJ1499962.1"/>
    </source>
</evidence>
<sequence>MLLSVSGWRGHAAQFPDVADRRALELTSLVVADVDPLPQTPRRDFQFGEWLRAELLDGHVPPAVSDPDVVVLLATAQSAHRVLRGQPLDALVAPVPPELLRHAQLALLPELLNDPAGEERFFLLTLARILVTIETGQIVAKDVAAQRVAPRLTGQDRTLLELAGQDYLGLGHVNWADHYHQVVALVPKLVGLIRQAAGV</sequence>
<dbReference type="Proteomes" id="UP001190464">
    <property type="component" value="Chromosome"/>
</dbReference>
<feature type="domain" description="Adenylyltransferase AadA C-terminal" evidence="2">
    <location>
        <begin position="91"/>
        <end position="188"/>
    </location>
</feature>
<name>A0ABM9LJF1_9MYCO</name>
<protein>
    <submittedName>
        <fullName evidence="3">DUF4111 domain-containing protein</fullName>
    </submittedName>
</protein>
<evidence type="ECO:0000313" key="4">
    <source>
        <dbReference type="Proteomes" id="UP001190464"/>
    </source>
</evidence>
<proteinExistence type="predicted"/>